<dbReference type="SUPFAM" id="SSF47576">
    <property type="entry name" value="Calponin-homology domain, CH-domain"/>
    <property type="match status" value="1"/>
</dbReference>
<reference evidence="4" key="1">
    <citation type="journal article" date="2010" name="PLoS Negl. Trop. Dis.">
        <title>The genome sequence of Trypanosoma brucei gambiense, causative agent of chronic human african trypanosomiasis.</title>
        <authorList>
            <person name="Jackson A.P."/>
            <person name="Sanders M."/>
            <person name="Berry A."/>
            <person name="McQuillan J."/>
            <person name="Aslett M.A."/>
            <person name="Quail M.A."/>
            <person name="Chukualim B."/>
            <person name="Capewell P."/>
            <person name="MacLeod A."/>
            <person name="Melville S.E."/>
            <person name="Gibson W."/>
            <person name="Barry J.D."/>
            <person name="Berriman M."/>
            <person name="Hertz-Fowler C."/>
        </authorList>
    </citation>
    <scope>NUCLEOTIDE SEQUENCE [LARGE SCALE GENOMIC DNA]</scope>
    <source>
        <strain evidence="4">MHOM/CI/86/DAL972</strain>
    </source>
</reference>
<dbReference type="Gene3D" id="1.10.418.10">
    <property type="entry name" value="Calponin-like domain"/>
    <property type="match status" value="1"/>
</dbReference>
<dbReference type="InterPro" id="IPR036872">
    <property type="entry name" value="CH_dom_sf"/>
</dbReference>
<dbReference type="PROSITE" id="PS50021">
    <property type="entry name" value="CH"/>
    <property type="match status" value="1"/>
</dbReference>
<keyword evidence="1" id="KW-0175">Coiled coil</keyword>
<organism evidence="3 4">
    <name type="scientific">Trypanosoma brucei gambiense (strain MHOM/CI/86/DAL972)</name>
    <dbReference type="NCBI Taxonomy" id="679716"/>
    <lineage>
        <taxon>Eukaryota</taxon>
        <taxon>Discoba</taxon>
        <taxon>Euglenozoa</taxon>
        <taxon>Kinetoplastea</taxon>
        <taxon>Metakinetoplastina</taxon>
        <taxon>Trypanosomatida</taxon>
        <taxon>Trypanosomatidae</taxon>
        <taxon>Trypanosoma</taxon>
    </lineage>
</organism>
<sequence>MVSRAKHPCSSSLPPIVFPSGPSATYAAFSQKEDAALDARNKIERHRYAKLLLEYAERYREFSSVSFFVETMLRELAGREGVTNQSRAMAAVWSMKLLSCHSPFKQFMVHITEALLPAIFCNYDAKRLDYAPAAIQALLCDRALHRDNPFFSHSTYMHEYDASLLKLKNISGELKRVSFTGSEWKRIAHMLVVYVQSERKRRAFIAWRDNVKKERVVNKLRRNVVSRHGADSRFLCVALGFLRWKSATAMSRVQFLTERLHDAAFQLESAKNQFHMECFRADKLQLSNEEKDSELKAVMCERDELQLEVERLKEQLKIQERNHEANLRARLLEILTLAQHQNILLKKIVGTQFDAKEVVAGWLHKEDGDYQEREPEHGENEALQGHSFLLRWCNHILRSGEVGVLRRVRNFADDFADGEVFHGIIRYVFPEKKEFATSVDSSVADRLRLVCDFTTNIPLAVSLTVEDFNMKREDRIIVAVAEIFAYYVERKRADAVSESFRLVVEQDPLQVDSSIATDSEDVSLLTTEEDVKKQLSIWNKELSKQVENFRLGVWCEMDLQKSGMCISREAARLTWERGRGHPRYVVTADASRHFVSLNARKMNDLREKFGSCTPQVWRSVVQSLKRVLWKHVNTITSIFYHYAGENAHEMDEVQFWRFVEDSRLMVEPLSRQTIARIFDTVISPKLMAMLQAKSVEKQAALLEAAEEEMNIRRVKPAQFTEILLHMGAVRFRDSLLDAAGRFLTGLSVPTLCGVTPTTVDFYRPESQRVIRHLQEDLARVFFFYVKQQSENQRKSSKGLKQPSGRFVGRISFDAYLRMFSDCGFVADNKEKENNSRRGSTEPHRYCRKVKFTDVEEITETFNALHERVLLLPEGELCFSLFLESFGIACQYWCPDPKVSFPRKLACFLTDMIERLRTLHSRSALILRELPPPTVEKGDAGCVP</sequence>
<name>C9ZT75_TRYB9</name>
<accession>C9ZT75</accession>
<dbReference type="AlphaFoldDB" id="C9ZT75"/>
<evidence type="ECO:0000259" key="2">
    <source>
        <dbReference type="PROSITE" id="PS50021"/>
    </source>
</evidence>
<dbReference type="GeneID" id="23862762"/>
<feature type="coiled-coil region" evidence="1">
    <location>
        <begin position="253"/>
        <end position="329"/>
    </location>
</feature>
<dbReference type="Proteomes" id="UP000002316">
    <property type="component" value="Chromosome 7"/>
</dbReference>
<protein>
    <recommendedName>
        <fullName evidence="2">Calponin-homology (CH) domain-containing protein</fullName>
    </recommendedName>
</protein>
<gene>
    <name evidence="3" type="ORF">TbgDal_VII5210</name>
</gene>
<proteinExistence type="predicted"/>
<dbReference type="KEGG" id="tbg:TbgDal_VII5210"/>
<dbReference type="Pfam" id="PF00307">
    <property type="entry name" value="CH"/>
    <property type="match status" value="1"/>
</dbReference>
<evidence type="ECO:0000256" key="1">
    <source>
        <dbReference type="SAM" id="Coils"/>
    </source>
</evidence>
<dbReference type="EMBL" id="FN554970">
    <property type="protein sequence ID" value="CBH12610.1"/>
    <property type="molecule type" value="Genomic_DNA"/>
</dbReference>
<dbReference type="InterPro" id="IPR001715">
    <property type="entry name" value="CH_dom"/>
</dbReference>
<dbReference type="OrthoDB" id="277379at2759"/>
<evidence type="ECO:0000313" key="4">
    <source>
        <dbReference type="Proteomes" id="UP000002316"/>
    </source>
</evidence>
<dbReference type="VEuPathDB" id="TriTrypDB:Tbg972.7.5210"/>
<dbReference type="RefSeq" id="XP_011774890.1">
    <property type="nucleotide sequence ID" value="XM_011776588.1"/>
</dbReference>
<feature type="domain" description="Calponin-homology (CH)" evidence="2">
    <location>
        <begin position="383"/>
        <end position="488"/>
    </location>
</feature>
<evidence type="ECO:0000313" key="3">
    <source>
        <dbReference type="EMBL" id="CBH12610.1"/>
    </source>
</evidence>